<dbReference type="Proteomes" id="UP000036426">
    <property type="component" value="Unassembled WGS sequence"/>
</dbReference>
<dbReference type="EMBL" id="LDOV01000010">
    <property type="protein sequence ID" value="KLV01732.1"/>
    <property type="molecule type" value="Genomic_DNA"/>
</dbReference>
<organism evidence="2 3">
    <name type="scientific">Photobacterium aphoticum</name>
    <dbReference type="NCBI Taxonomy" id="754436"/>
    <lineage>
        <taxon>Bacteria</taxon>
        <taxon>Pseudomonadati</taxon>
        <taxon>Pseudomonadota</taxon>
        <taxon>Gammaproteobacteria</taxon>
        <taxon>Vibrionales</taxon>
        <taxon>Vibrionaceae</taxon>
        <taxon>Photobacterium</taxon>
    </lineage>
</organism>
<evidence type="ECO:0000313" key="3">
    <source>
        <dbReference type="Proteomes" id="UP000036426"/>
    </source>
</evidence>
<reference evidence="2 3" key="1">
    <citation type="submission" date="2015-05" db="EMBL/GenBank/DDBJ databases">
        <title>Photobacterium galathea sp. nov.</title>
        <authorList>
            <person name="Machado H."/>
            <person name="Gram L."/>
        </authorList>
    </citation>
    <scope>NUCLEOTIDE SEQUENCE [LARGE SCALE GENOMIC DNA]</scope>
    <source>
        <strain evidence="2 3">DSM 25995</strain>
    </source>
</reference>
<protein>
    <recommendedName>
        <fullName evidence="4">Lipoprotein</fullName>
    </recommendedName>
</protein>
<comment type="caution">
    <text evidence="2">The sequence shown here is derived from an EMBL/GenBank/DDBJ whole genome shotgun (WGS) entry which is preliminary data.</text>
</comment>
<dbReference type="RefSeq" id="WP_047873184.1">
    <property type="nucleotide sequence ID" value="NZ_BMYC01000001.1"/>
</dbReference>
<dbReference type="AlphaFoldDB" id="A0A0J1JIF5"/>
<evidence type="ECO:0000256" key="1">
    <source>
        <dbReference type="SAM" id="SignalP"/>
    </source>
</evidence>
<feature type="signal peptide" evidence="1">
    <location>
        <begin position="1"/>
        <end position="20"/>
    </location>
</feature>
<name>A0A0J1JIF5_9GAMM</name>
<dbReference type="PATRIC" id="fig|754436.4.peg.990"/>
<proteinExistence type="predicted"/>
<sequence length="136" mass="15808">MKKTKAIYFFAIILSVNACAIKKNNKILICDAKNSSVSFIKNKNSHTLNIKYDGKQDTYNCKNDDIKHDSYFRYQVTENSIECNHKSNNFIVYEYSNFELKDQPIDEVGVIIKYSNNEEKVICKDIDTNNISKQET</sequence>
<evidence type="ECO:0000313" key="2">
    <source>
        <dbReference type="EMBL" id="KLV01732.1"/>
    </source>
</evidence>
<feature type="chain" id="PRO_5005254020" description="Lipoprotein" evidence="1">
    <location>
        <begin position="21"/>
        <end position="136"/>
    </location>
</feature>
<evidence type="ECO:0008006" key="4">
    <source>
        <dbReference type="Google" id="ProtNLM"/>
    </source>
</evidence>
<accession>A0A0J1JIF5</accession>
<keyword evidence="1" id="KW-0732">Signal</keyword>
<keyword evidence="3" id="KW-1185">Reference proteome</keyword>
<gene>
    <name evidence="2" type="ORF">ABT58_04650</name>
</gene>